<keyword evidence="2" id="KW-0472">Membrane</keyword>
<name>E1EWD4_GIAIA</name>
<accession>E1EWD4</accession>
<reference evidence="3 4" key="1">
    <citation type="journal article" date="2010" name="BMC Genomics">
        <title>Genome analysis and comparative genomics of a Giardia intestinalis assemblage E isolate.</title>
        <authorList>
            <person name="Jerlstrom-Hultqvist J."/>
            <person name="Franzen O."/>
            <person name="Ankarklev J."/>
            <person name="Xu F."/>
            <person name="Nohynkova E."/>
            <person name="Andersson J.O."/>
            <person name="Svard S.G."/>
            <person name="Andersson B."/>
        </authorList>
    </citation>
    <scope>NUCLEOTIDE SEQUENCE [LARGE SCALE GENOMIC DNA]</scope>
    <source>
        <strain evidence="3 4">P15</strain>
    </source>
</reference>
<keyword evidence="2" id="KW-0812">Transmembrane</keyword>
<organism evidence="3 4">
    <name type="scientific">Giardia intestinalis (strain P15)</name>
    <name type="common">Giardia lamblia</name>
    <dbReference type="NCBI Taxonomy" id="658858"/>
    <lineage>
        <taxon>Eukaryota</taxon>
        <taxon>Metamonada</taxon>
        <taxon>Diplomonadida</taxon>
        <taxon>Hexamitidae</taxon>
        <taxon>Giardiinae</taxon>
        <taxon>Giardia</taxon>
    </lineage>
</organism>
<feature type="transmembrane region" description="Helical" evidence="2">
    <location>
        <begin position="2256"/>
        <end position="2275"/>
    </location>
</feature>
<evidence type="ECO:0000256" key="1">
    <source>
        <dbReference type="SAM" id="MobiDB-lite"/>
    </source>
</evidence>
<comment type="caution">
    <text evidence="3">The sequence shown here is derived from an EMBL/GenBank/DDBJ whole genome shotgun (WGS) entry which is preliminary data.</text>
</comment>
<feature type="transmembrane region" description="Helical" evidence="2">
    <location>
        <begin position="134"/>
        <end position="152"/>
    </location>
</feature>
<gene>
    <name evidence="3" type="ORF">GLP15_5205</name>
</gene>
<feature type="transmembrane region" description="Helical" evidence="2">
    <location>
        <begin position="28"/>
        <end position="45"/>
    </location>
</feature>
<protein>
    <recommendedName>
        <fullName evidence="5">Transmembrane protein</fullName>
    </recommendedName>
</protein>
<keyword evidence="2" id="KW-1133">Transmembrane helix</keyword>
<dbReference type="OrthoDB" id="10258091at2759"/>
<evidence type="ECO:0000313" key="3">
    <source>
        <dbReference type="EMBL" id="EFO65528.1"/>
    </source>
</evidence>
<feature type="transmembrane region" description="Helical" evidence="2">
    <location>
        <begin position="2229"/>
        <end position="2249"/>
    </location>
</feature>
<dbReference type="Proteomes" id="UP000008974">
    <property type="component" value="Unassembled WGS sequence"/>
</dbReference>
<feature type="transmembrane region" description="Helical" evidence="2">
    <location>
        <begin position="2206"/>
        <end position="2223"/>
    </location>
</feature>
<sequence length="2952" mass="332640">MRLAGTLSGAQLLPQILSQHILVTIQNFEAFLILFFSLPIFKLTYHTRVRYMLFAFPQIISLICCSTALRKLRLLNRCDYCSRGFYLLPSHPRFSCSCRNRHVNILQRYNIFMVCYGVLPCFAVLSRVNPDEFTILYSVYVCQAVIHLLIVSVSPLSELCRHICSIFSLFPVLFYASVFKSLPCLAMYLTFALVVSLVIRSIVQRMDAYLEVLEYTTFNHSLLRLVMSVFRALAPPEFLYRMMPSYSQQTYKHRLSTKRRKFLESYTLCTLPTILSTTSVESVPSMYALGLSSTPNLYTQTLYTSSTSSILMEAENYSLHRRSMGSLKQYAQARNFSVLTKDLQDGGASPRPPVNPAFPYPLCLLPLPFRPVSNEINHEQGMLYSVLSASVPNKTSSQSLHESKKDRINPEVLKKRNPIVKYEVNVHIHERYILLCMIHVQRPVMSILNSKTAYTLSDELNYLGLLNLLFSTLDYVLSSFFSPKLCLHKLKVDTKAYYVYVDLSSHASAMFKEQIEPVYPVDVDIINSSITKSKGACLQTILTFATMASYFASSMGLECTSTIVYTRTVMGFFGFEHHVFELVNPGLGLLNGMLSNFYEIICDAPSVSAGLQATPQVSTDIDTEEMPTAYPHQMNASAPTKVSSTTNSKIKPPILKLPSRYPSIKKQHHCTKYTRKANSTRVTRQGTTQTINTDNRIFFINQVTGYNDAFSTQDFFTDIPQDIFISELIDTDTFVNLLQSHSTVESPHHSIYELLPPCYNLLPLPYRLRCSVQGSLRGTRHDIVCENSYFFEVLPRPELVYILMKLLIYSLAYDIRTTQPYPVEEVLNTANYDSLCANNKASCFADISLSVLQDPVLLNFMSLESYRQTSITPRKKFRTQVDTDNSQSGTSPTIQEKAAPCTNDSIFLRLFPIVPEAVFLPDVLLPDSFSHPFTNTIILPSIGFLAPYTRTAMRKAVAQGLMHKMNSNYDNRNVVNSRSDNKLSLAKRNNKRGCSSLTNCCTDDNTLRMLCTSSDPSLTFNVRTTANSCANTSSGTNINSNKWLTLVDMFSESNSSFRTSKSIKSSGKRTALSMLRENKSRLSLTRFPSLTFTARNMGNFLHINPLQMLPLPKGKPRDNAADFSSHLQFFGDQSIEMQIHDSEDSSSLTQFQGTCYSTMSRHLSTFSDILKSLSNFQTLEHIYDIEFSPIDDDCLMFYGTARHFNNTSQFSGRMSAQEYYRHVLNAHTISKESIARYQEELYDGMLILFPEASDIVPREILLMNSKLLTRQLSRSVKGFLFSNRSQNLELLSNQLSDGGKSELKDTMNLAETTTVTSEEMLPIDVDIIELSDQDKVLSDCKRQHQRVSSHTGSISRTVSISTNLARSKTKNNLMRDVPHSAISSDIPISHIQSYDPMLLEKSASKATLSSSSQLFSNAYASSGHSIPKPSSEHCNNNSTAISPITDVLGQNVVIKEVHLLSSVPPSDSALLDLCCSSDDKSPGTLEPVEDSATNESSSFLLETLTTRTSEDTRLSTVRGNVNDFIAEQCPQYSQSVDHVRLNVSTPSLVVQPFNHLSDSSLSSSGDSLSVSSSILSSQDKDIIRASGASKDSLDNIAFNLISSPLDCPGLTNTTCCRTTCSNEGFIGSTYETNNTTSQVLNSVHPVQRASIVLSTTYQKAEECIATHITSTPCSHDITHSITSSICYSCSSSDEDSADRRYTKSLESDDDIKNVVGIMNLSLVDDIILRPTSIYDSDTHTQMDFQMNRNCSVRDLHESSGNSPFQNIKLFTKKSCTDTQNSMKVAQLSRENSLETRTLIITPDQPDRQYHMTLTDYIVDSRSPTSFVDISRIPDEGVAAYEVSPGRTKLRFLANSMIKVLLAWYLRAKRSLKAICLGLWLKKQVNIFEETGSYISDKENNSARARLSSADINTSKQVTRHVFDSIPYLNHLFETLQSTAMLLPVFSFILYKGTKKCTFLFRLMGPNFSMPSVLFQANVLLFIIQLLVLRGNAQDSNIFCLAHNHASTLAPISASVLKQALYVPLKSIMAMFLKLVIRVVELFNFKLQWAPLHRMCISIRATAENIMSSVALSWNSERTYLWVLIQFITGKGMSISALRLIYVLVFLPTVYLIFLYYDKHAEKCQAQHRIVPLELFLYALLIFINAYYIELLLNFQIIQITRLLETIKICRSELESIRGNYQLAVYTALQAACLESSLHMRGVLTKTILDFFLALLGVVTYWFILSSVVAIPPLLLSINSIVIFTCSLFMKFSVFKVAPYILILQVLLCLFILRYVKPFLIRYILIMKAKVSILLNWYQSQRIFQFVISDHMFALLIKSLRMHENLSILKNRDGEINTEMAKNMGLQYCTLPDDSAENGIGSMSAICKRYKRLSINNCGFIAQTHTSIRGSVTDMTMFLFDNSISSRILSHRYLLYQMGDFIWDAFNKKILQPAKLYAYGIGLLSELRDPLQEHTTFGLPCTKEGDVSHLVNESFSQQLSDNKHKTRSIVGTGTHICEELSHWKVRPVDYFYDSTLRVSLRSTNHSSPRYTSSQATHLSMTLKDLSRYWKHKQKDAHQLHNELKDAFAAADEFVRGYTSYNDSRTLGMRRYAEVSPNSMCMVISFSDLFFIEASAEGSKSTSYPEETSSLTLPFRTQTNDAFYCSSIQFQIIREFIEILYLYLARFGRHIVVTSASFYRIEMYTKCNVASCTDEMVNNILSYISNTQLNLLSLFRSARTMFPMAMRTLNSKYLKKIYGKEKPFISNSSLSSVNAPLGGHHHAFDFNNKVFSESMTVSVEESTAGLLSDETGVSDLTSTNVKYTKEDLCIAICLCDMLALGEYMRDYFVKRVRRVLPKACISIGIAHGLCIETILGNYGHPFCIHGAAVSKARYIAECVQVNSIGISDAADRIHTKLKAVLDRLINYDSCNPDKMKERFAGKSPTLANTMSAHNLVAAYSRTFMKESYGYSVGE</sequence>
<dbReference type="VEuPathDB" id="GiardiaDB:GLP15_5205"/>
<feature type="transmembrane region" description="Helical" evidence="2">
    <location>
        <begin position="2136"/>
        <end position="2157"/>
    </location>
</feature>
<feature type="transmembrane region" description="Helical" evidence="2">
    <location>
        <begin position="1971"/>
        <end position="1988"/>
    </location>
</feature>
<feature type="compositionally biased region" description="Polar residues" evidence="1">
    <location>
        <begin position="880"/>
        <end position="894"/>
    </location>
</feature>
<dbReference type="OMA" id="HIHERYI"/>
<evidence type="ECO:0008006" key="5">
    <source>
        <dbReference type="Google" id="ProtNLM"/>
    </source>
</evidence>
<evidence type="ECO:0000256" key="2">
    <source>
        <dbReference type="SAM" id="Phobius"/>
    </source>
</evidence>
<feature type="transmembrane region" description="Helical" evidence="2">
    <location>
        <begin position="109"/>
        <end position="128"/>
    </location>
</feature>
<feature type="transmembrane region" description="Helical" evidence="2">
    <location>
        <begin position="159"/>
        <end position="179"/>
    </location>
</feature>
<dbReference type="EMBL" id="ACVC01000027">
    <property type="protein sequence ID" value="EFO65528.1"/>
    <property type="molecule type" value="Genomic_DNA"/>
</dbReference>
<feature type="region of interest" description="Disordered" evidence="1">
    <location>
        <begin position="876"/>
        <end position="897"/>
    </location>
</feature>
<feature type="transmembrane region" description="Helical" evidence="2">
    <location>
        <begin position="2099"/>
        <end position="2116"/>
    </location>
</feature>
<evidence type="ECO:0000313" key="4">
    <source>
        <dbReference type="Proteomes" id="UP000008974"/>
    </source>
</evidence>
<proteinExistence type="predicted"/>